<gene>
    <name evidence="1" type="ORF">H3Z74_19065</name>
</gene>
<dbReference type="AlphaFoldDB" id="A0A7H0LGJ6"/>
<sequence length="331" mass="34782">MELSPGELIPGVTPTVGTMLNRLAPALVPPLFGSVALDRLHAVSKRLPPARFLLFERHLGDEAGRVDLSIGHPAHLPAGLDLTAIPAAPGALCLEYDLHGDMPAPALFYTVSPSPALADMALVALATGLLGQVPAPMRDWLMGAAAAQVPDESWITHVGAMLGRDGRPIRINIGASAAAPLRRYAAAAGCRAGPLAALDRLLSIVDGLPLSLILALEFGIALSPRIGVELYMPPPEQAVAALLHRLETHELCSAAEAIAILAWTDETDADGPPWPEPLRSLDALLGPAEQGRAMRSVAHLKLVAEPEGDVRAKAYLAAFYVRGDPRAVRQA</sequence>
<protein>
    <submittedName>
        <fullName evidence="1">Uncharacterized protein</fullName>
    </submittedName>
</protein>
<accession>A0A7H0LGJ6</accession>
<name>A0A7H0LGJ6_9SPHN</name>
<proteinExistence type="predicted"/>
<dbReference type="RefSeq" id="WP_187761126.1">
    <property type="nucleotide sequence ID" value="NZ_CP061038.1"/>
</dbReference>
<dbReference type="EMBL" id="CP061038">
    <property type="protein sequence ID" value="QNQ08799.1"/>
    <property type="molecule type" value="Genomic_DNA"/>
</dbReference>
<evidence type="ECO:0000313" key="2">
    <source>
        <dbReference type="Proteomes" id="UP000516148"/>
    </source>
</evidence>
<organism evidence="1 2">
    <name type="scientific">Sphingomonas alpina</name>
    <dbReference type="NCBI Taxonomy" id="653931"/>
    <lineage>
        <taxon>Bacteria</taxon>
        <taxon>Pseudomonadati</taxon>
        <taxon>Pseudomonadota</taxon>
        <taxon>Alphaproteobacteria</taxon>
        <taxon>Sphingomonadales</taxon>
        <taxon>Sphingomonadaceae</taxon>
        <taxon>Sphingomonas</taxon>
    </lineage>
</organism>
<reference evidence="1 2" key="1">
    <citation type="submission" date="2020-09" db="EMBL/GenBank/DDBJ databases">
        <title>Sphingomonas sp., a new species isolated from pork steak.</title>
        <authorList>
            <person name="Heidler von Heilborn D."/>
        </authorList>
    </citation>
    <scope>NUCLEOTIDE SEQUENCE [LARGE SCALE GENOMIC DNA]</scope>
    <source>
        <strain evidence="2">S8-3T</strain>
    </source>
</reference>
<keyword evidence="2" id="KW-1185">Reference proteome</keyword>
<evidence type="ECO:0000313" key="1">
    <source>
        <dbReference type="EMBL" id="QNQ08799.1"/>
    </source>
</evidence>
<dbReference type="Proteomes" id="UP000516148">
    <property type="component" value="Chromosome"/>
</dbReference>
<dbReference type="KEGG" id="spap:H3Z74_19065"/>